<dbReference type="EMBL" id="JAUJRV010000027">
    <property type="protein sequence ID" value="MDN7798200.1"/>
    <property type="molecule type" value="Genomic_DNA"/>
</dbReference>
<sequence length="478" mass="50616">MKIYDQFYIDGAWCKPAGAGTIDVIDSATEAVLGRIPEGAATDARHAVRAARAAFDAWAATPPATRAGYLRRIVERLQTRSEELAQSITGEVGMPIKLSRAIQVGAPVYNWKAYAKLAESFEFEAKVGNSLVVREPVGVVAAITPWNYPLNQITLKVAPALAAGCTVVLKPSEVAPLNAFMLAEAIHEAGLPAGVFNLVCGYGPVVGEVLATDPEVDMVSFTGSTRAGKRVAELAAATVKRVALELGGKSAAVILDDADFPAAVKGTVNACFLNAGQTCSAHTRMLVPHARYDDARALAKAAAEAYVAGDPRQETTRLGALASAVQQQRVQAYIQRGIDDGAELVTGGTGLPDGLTKGFFVKPTVFGRVDPTSAIAQEEIFGPVLSIITYRDEDEAVRIANDTPYGLGGAVWAGSDERALRVARRLRTGQVDINGGSWNSAAPFGGYKQSGYGRENGVYGLEEYLEYKSMQLRPANPS</sequence>
<accession>A0A132DRU5</accession>
<name>A0A132DRU5_BURVI</name>
<dbReference type="Gene3D" id="3.40.605.10">
    <property type="entry name" value="Aldehyde Dehydrogenase, Chain A, domain 1"/>
    <property type="match status" value="1"/>
</dbReference>
<dbReference type="FunFam" id="3.40.309.10:FF:000012">
    <property type="entry name" value="Betaine aldehyde dehydrogenase"/>
    <property type="match status" value="1"/>
</dbReference>
<dbReference type="Proteomes" id="UP001171620">
    <property type="component" value="Unassembled WGS sequence"/>
</dbReference>
<evidence type="ECO:0000256" key="4">
    <source>
        <dbReference type="RuleBase" id="RU003345"/>
    </source>
</evidence>
<reference evidence="6" key="2">
    <citation type="submission" date="2023-07" db="EMBL/GenBank/DDBJ databases">
        <title>A collection of bacterial strains from the Burkholderia cepacia Research Laboratory and Repository.</title>
        <authorList>
            <person name="Lipuma J."/>
            <person name="Spilker T."/>
            <person name="Caverly L."/>
        </authorList>
    </citation>
    <scope>NUCLEOTIDE SEQUENCE</scope>
    <source>
        <strain evidence="6">AU44268</strain>
    </source>
</reference>
<comment type="caution">
    <text evidence="7">The sequence shown here is derived from an EMBL/GenBank/DDBJ whole genome shotgun (WGS) entry which is preliminary data.</text>
</comment>
<evidence type="ECO:0000256" key="1">
    <source>
        <dbReference type="ARBA" id="ARBA00009986"/>
    </source>
</evidence>
<keyword evidence="2 4" id="KW-0560">Oxidoreductase</keyword>
<dbReference type="FunFam" id="3.40.605.10:FF:000026">
    <property type="entry name" value="Aldehyde dehydrogenase, putative"/>
    <property type="match status" value="1"/>
</dbReference>
<dbReference type="AlphaFoldDB" id="A0A132DRU5"/>
<dbReference type="InterPro" id="IPR016161">
    <property type="entry name" value="Ald_DH/histidinol_DH"/>
</dbReference>
<dbReference type="SUPFAM" id="SSF53720">
    <property type="entry name" value="ALDH-like"/>
    <property type="match status" value="1"/>
</dbReference>
<gene>
    <name evidence="7" type="ORF">C6T65_05690</name>
    <name evidence="6" type="ORF">QZM33_24980</name>
</gene>
<evidence type="ECO:0000313" key="8">
    <source>
        <dbReference type="Proteomes" id="UP000237632"/>
    </source>
</evidence>
<dbReference type="InterPro" id="IPR015590">
    <property type="entry name" value="Aldehyde_DH_dom"/>
</dbReference>
<dbReference type="InterPro" id="IPR016162">
    <property type="entry name" value="Ald_DH_N"/>
</dbReference>
<dbReference type="RefSeq" id="WP_014723079.1">
    <property type="nucleotide sequence ID" value="NZ_CADFEV010000008.1"/>
</dbReference>
<dbReference type="EMBL" id="PVHK01000040">
    <property type="protein sequence ID" value="PRH43284.1"/>
    <property type="molecule type" value="Genomic_DNA"/>
</dbReference>
<dbReference type="InterPro" id="IPR029510">
    <property type="entry name" value="Ald_DH_CS_GLU"/>
</dbReference>
<dbReference type="CDD" id="cd07138">
    <property type="entry name" value="ALDH_CddD_SSP0762"/>
    <property type="match status" value="1"/>
</dbReference>
<dbReference type="Gene3D" id="3.40.309.10">
    <property type="entry name" value="Aldehyde Dehydrogenase, Chain A, domain 2"/>
    <property type="match status" value="1"/>
</dbReference>
<dbReference type="FunFam" id="3.40.605.10:FF:000007">
    <property type="entry name" value="NAD/NADP-dependent betaine aldehyde dehydrogenase"/>
    <property type="match status" value="1"/>
</dbReference>
<dbReference type="PROSITE" id="PS00687">
    <property type="entry name" value="ALDEHYDE_DEHYDR_GLU"/>
    <property type="match status" value="1"/>
</dbReference>
<evidence type="ECO:0000256" key="2">
    <source>
        <dbReference type="ARBA" id="ARBA00023002"/>
    </source>
</evidence>
<dbReference type="PANTHER" id="PTHR42804">
    <property type="entry name" value="ALDEHYDE DEHYDROGENASE"/>
    <property type="match status" value="1"/>
</dbReference>
<dbReference type="InterPro" id="IPR016163">
    <property type="entry name" value="Ald_DH_C"/>
</dbReference>
<reference evidence="7 8" key="1">
    <citation type="submission" date="2018-03" db="EMBL/GenBank/DDBJ databases">
        <authorList>
            <person name="Nguyen K."/>
            <person name="Fouts D."/>
            <person name="Sutton G."/>
        </authorList>
    </citation>
    <scope>NUCLEOTIDE SEQUENCE [LARGE SCALE GENOMIC DNA]</scope>
    <source>
        <strain evidence="7 8">AU3578</strain>
    </source>
</reference>
<organism evidence="7 8">
    <name type="scientific">Burkholderia vietnamiensis</name>
    <dbReference type="NCBI Taxonomy" id="60552"/>
    <lineage>
        <taxon>Bacteria</taxon>
        <taxon>Pseudomonadati</taxon>
        <taxon>Pseudomonadota</taxon>
        <taxon>Betaproteobacteria</taxon>
        <taxon>Burkholderiales</taxon>
        <taxon>Burkholderiaceae</taxon>
        <taxon>Burkholderia</taxon>
        <taxon>Burkholderia cepacia complex</taxon>
    </lineage>
</organism>
<dbReference type="PANTHER" id="PTHR42804:SF1">
    <property type="entry name" value="ALDEHYDE DEHYDROGENASE-RELATED"/>
    <property type="match status" value="1"/>
</dbReference>
<evidence type="ECO:0000259" key="5">
    <source>
        <dbReference type="Pfam" id="PF00171"/>
    </source>
</evidence>
<dbReference type="GO" id="GO:0016620">
    <property type="term" value="F:oxidoreductase activity, acting on the aldehyde or oxo group of donors, NAD or NADP as acceptor"/>
    <property type="evidence" value="ECO:0007669"/>
    <property type="project" value="InterPro"/>
</dbReference>
<feature type="active site" evidence="3">
    <location>
        <position position="245"/>
    </location>
</feature>
<feature type="domain" description="Aldehyde dehydrogenase" evidence="5">
    <location>
        <begin position="13"/>
        <end position="469"/>
    </location>
</feature>
<comment type="similarity">
    <text evidence="1 4">Belongs to the aldehyde dehydrogenase family.</text>
</comment>
<proteinExistence type="inferred from homology"/>
<evidence type="ECO:0000313" key="7">
    <source>
        <dbReference type="EMBL" id="PRH43284.1"/>
    </source>
</evidence>
<protein>
    <submittedName>
        <fullName evidence="7">Aldehyde dehydrogenase family protein</fullName>
    </submittedName>
</protein>
<dbReference type="Pfam" id="PF00171">
    <property type="entry name" value="Aldedh"/>
    <property type="match status" value="1"/>
</dbReference>
<evidence type="ECO:0000256" key="3">
    <source>
        <dbReference type="PROSITE-ProRule" id="PRU10007"/>
    </source>
</evidence>
<evidence type="ECO:0000313" key="6">
    <source>
        <dbReference type="EMBL" id="MDN7798200.1"/>
    </source>
</evidence>
<dbReference type="Proteomes" id="UP000237632">
    <property type="component" value="Unassembled WGS sequence"/>
</dbReference>